<dbReference type="PROSITE" id="PS51257">
    <property type="entry name" value="PROKAR_LIPOPROTEIN"/>
    <property type="match status" value="1"/>
</dbReference>
<keyword evidence="4" id="KW-1185">Reference proteome</keyword>
<organism evidence="3 4">
    <name type="scientific">Cryobacterium glucosi</name>
    <dbReference type="NCBI Taxonomy" id="1259175"/>
    <lineage>
        <taxon>Bacteria</taxon>
        <taxon>Bacillati</taxon>
        <taxon>Actinomycetota</taxon>
        <taxon>Actinomycetes</taxon>
        <taxon>Micrococcales</taxon>
        <taxon>Microbacteriaceae</taxon>
        <taxon>Cryobacterium</taxon>
    </lineage>
</organism>
<feature type="chain" id="PRO_5047428849" evidence="2">
    <location>
        <begin position="19"/>
        <end position="272"/>
    </location>
</feature>
<evidence type="ECO:0000256" key="1">
    <source>
        <dbReference type="SAM" id="MobiDB-lite"/>
    </source>
</evidence>
<dbReference type="EMBL" id="SOFS01000044">
    <property type="protein sequence ID" value="TFC16887.1"/>
    <property type="molecule type" value="Genomic_DNA"/>
</dbReference>
<feature type="signal peptide" evidence="2">
    <location>
        <begin position="1"/>
        <end position="18"/>
    </location>
</feature>
<dbReference type="Proteomes" id="UP000297604">
    <property type="component" value="Unassembled WGS sequence"/>
</dbReference>
<accession>A0ABY2IIR3</accession>
<evidence type="ECO:0000256" key="2">
    <source>
        <dbReference type="SAM" id="SignalP"/>
    </source>
</evidence>
<proteinExistence type="predicted"/>
<reference evidence="3 4" key="1">
    <citation type="submission" date="2019-03" db="EMBL/GenBank/DDBJ databases">
        <title>Genomics of glacier-inhabiting Cryobacterium strains.</title>
        <authorList>
            <person name="Liu Q."/>
            <person name="Xin Y.-H."/>
        </authorList>
    </citation>
    <scope>NUCLEOTIDE SEQUENCE [LARGE SCALE GENOMIC DNA]</scope>
    <source>
        <strain evidence="3 4">MDB1-5</strain>
    </source>
</reference>
<evidence type="ECO:0000313" key="3">
    <source>
        <dbReference type="EMBL" id="TFC16887.1"/>
    </source>
</evidence>
<keyword evidence="2" id="KW-0732">Signal</keyword>
<name>A0ABY2IIR3_9MICO</name>
<protein>
    <submittedName>
        <fullName evidence="3">Uncharacterized protein</fullName>
    </submittedName>
</protein>
<sequence length="272" mass="27292">MSKSTFLLLMLAVGMALAGCAPTGSGLSTEAPTTTATTGASPTTSATPSAVSSTSPPSPLPSPSTPGNSTTGAAGCIPNGIAIPAGATTAIIGDVDGDQQPDTEFYTEVGAFSYGIHTASGATVLLPDDLAGPGAHSGWSAPLDGPAIVATVLDDGRSASLHAFINCSFVTTMGTDRQPYRFLLNGFGEHGTGVACNNQNGGTLIEGALAQKRGDGLYDIQWTHINMSADGTTATNGTTETRYAGLAESDPLVKQAMGSYCNDVPEVSTSGR</sequence>
<feature type="compositionally biased region" description="Low complexity" evidence="1">
    <location>
        <begin position="28"/>
        <end position="55"/>
    </location>
</feature>
<evidence type="ECO:0000313" key="4">
    <source>
        <dbReference type="Proteomes" id="UP000297604"/>
    </source>
</evidence>
<comment type="caution">
    <text evidence="3">The sequence shown here is derived from an EMBL/GenBank/DDBJ whole genome shotgun (WGS) entry which is preliminary data.</text>
</comment>
<gene>
    <name evidence="3" type="ORF">E3O46_17245</name>
</gene>
<feature type="region of interest" description="Disordered" evidence="1">
    <location>
        <begin position="24"/>
        <end position="75"/>
    </location>
</feature>
<dbReference type="RefSeq" id="WP_134562179.1">
    <property type="nucleotide sequence ID" value="NZ_SOFS01000044.1"/>
</dbReference>